<name>A0ABD1FIC9_SALDI</name>
<dbReference type="PANTHER" id="PTHR32035:SF3">
    <property type="entry name" value="SMALL RIBOSOMAL SUBUNIT PROTEIN MS38"/>
    <property type="match status" value="1"/>
</dbReference>
<reference evidence="7 8" key="1">
    <citation type="submission" date="2024-06" db="EMBL/GenBank/DDBJ databases">
        <title>A chromosome level genome sequence of Diviner's sage (Salvia divinorum).</title>
        <authorList>
            <person name="Ford S.A."/>
            <person name="Ro D.-K."/>
            <person name="Ness R.W."/>
            <person name="Phillips M.A."/>
        </authorList>
    </citation>
    <scope>NUCLEOTIDE SEQUENCE [LARGE SCALE GENOMIC DNA]</scope>
    <source>
        <strain evidence="7">SAF-2024a</strain>
        <tissue evidence="7">Leaf</tissue>
    </source>
</reference>
<keyword evidence="2" id="KW-0496">Mitochondrion</keyword>
<evidence type="ECO:0000313" key="8">
    <source>
        <dbReference type="Proteomes" id="UP001567538"/>
    </source>
</evidence>
<gene>
    <name evidence="7" type="ORF">AAHA92_31721</name>
</gene>
<keyword evidence="8" id="KW-1185">Reference proteome</keyword>
<dbReference type="EMBL" id="JBEAFC010000014">
    <property type="protein sequence ID" value="KAL1531598.1"/>
    <property type="molecule type" value="Genomic_DNA"/>
</dbReference>
<feature type="compositionally biased region" description="Basic residues" evidence="5">
    <location>
        <begin position="102"/>
        <end position="127"/>
    </location>
</feature>
<dbReference type="InterPro" id="IPR013177">
    <property type="entry name" value="Ribosomal_mS38_C"/>
</dbReference>
<dbReference type="Pfam" id="PF08213">
    <property type="entry name" value="COX24_C"/>
    <property type="match status" value="1"/>
</dbReference>
<comment type="subcellular location">
    <subcellularLocation>
        <location evidence="1">Mitochondrion</location>
    </subcellularLocation>
</comment>
<dbReference type="PANTHER" id="PTHR32035">
    <property type="entry name" value="AURORA KINASE A-INTERACTING PROTEIN"/>
    <property type="match status" value="1"/>
</dbReference>
<comment type="similarity">
    <text evidence="3">Belongs to the mitochondrion-specific ribosomal protein mS38 family.</text>
</comment>
<feature type="domain" description="Ribosomal protein mS38 C-terminal" evidence="6">
    <location>
        <begin position="97"/>
        <end position="127"/>
    </location>
</feature>
<accession>A0ABD1FIC9</accession>
<dbReference type="SMART" id="SM01155">
    <property type="entry name" value="DUF1713"/>
    <property type="match status" value="1"/>
</dbReference>
<evidence type="ECO:0000313" key="7">
    <source>
        <dbReference type="EMBL" id="KAL1531598.1"/>
    </source>
</evidence>
<organism evidence="7 8">
    <name type="scientific">Salvia divinorum</name>
    <name type="common">Maria pastora</name>
    <name type="synonym">Diviner's sage</name>
    <dbReference type="NCBI Taxonomy" id="28513"/>
    <lineage>
        <taxon>Eukaryota</taxon>
        <taxon>Viridiplantae</taxon>
        <taxon>Streptophyta</taxon>
        <taxon>Embryophyta</taxon>
        <taxon>Tracheophyta</taxon>
        <taxon>Spermatophyta</taxon>
        <taxon>Magnoliopsida</taxon>
        <taxon>eudicotyledons</taxon>
        <taxon>Gunneridae</taxon>
        <taxon>Pentapetalae</taxon>
        <taxon>asterids</taxon>
        <taxon>lamiids</taxon>
        <taxon>Lamiales</taxon>
        <taxon>Lamiaceae</taxon>
        <taxon>Nepetoideae</taxon>
        <taxon>Mentheae</taxon>
        <taxon>Salviinae</taxon>
        <taxon>Salvia</taxon>
        <taxon>Salvia subgen. Calosphace</taxon>
    </lineage>
</organism>
<evidence type="ECO:0000259" key="6">
    <source>
        <dbReference type="SMART" id="SM01155"/>
    </source>
</evidence>
<protein>
    <recommendedName>
        <fullName evidence="4">Small ribosomal subunit protein mS38</fullName>
    </recommendedName>
</protein>
<feature type="region of interest" description="Disordered" evidence="5">
    <location>
        <begin position="23"/>
        <end position="55"/>
    </location>
</feature>
<sequence>MASSSLQKLIRNQTRPASAFFTHFTKPPSPPPPFALPQIAKPNDPSPDQPAADHFNLKNPILGQVYYPTFSFEFLLHHPVPSPTPIPPESDDAIVIRADSVKKKRKKKMNKHKLKKLSKRLRRKTKA</sequence>
<evidence type="ECO:0000256" key="2">
    <source>
        <dbReference type="ARBA" id="ARBA00023128"/>
    </source>
</evidence>
<comment type="caution">
    <text evidence="7">The sequence shown here is derived from an EMBL/GenBank/DDBJ whole genome shotgun (WGS) entry which is preliminary data.</text>
</comment>
<dbReference type="AlphaFoldDB" id="A0ABD1FIC9"/>
<evidence type="ECO:0000256" key="5">
    <source>
        <dbReference type="SAM" id="MobiDB-lite"/>
    </source>
</evidence>
<evidence type="ECO:0000256" key="1">
    <source>
        <dbReference type="ARBA" id="ARBA00004173"/>
    </source>
</evidence>
<feature type="region of interest" description="Disordered" evidence="5">
    <location>
        <begin position="100"/>
        <end position="127"/>
    </location>
</feature>
<evidence type="ECO:0000256" key="4">
    <source>
        <dbReference type="ARBA" id="ARBA00035682"/>
    </source>
</evidence>
<dbReference type="Proteomes" id="UP001567538">
    <property type="component" value="Unassembled WGS sequence"/>
</dbReference>
<proteinExistence type="inferred from homology"/>
<evidence type="ECO:0000256" key="3">
    <source>
        <dbReference type="ARBA" id="ARBA00035647"/>
    </source>
</evidence>
<dbReference type="GO" id="GO:0005739">
    <property type="term" value="C:mitochondrion"/>
    <property type="evidence" value="ECO:0007669"/>
    <property type="project" value="UniProtKB-SubCell"/>
</dbReference>